<evidence type="ECO:0000313" key="1">
    <source>
        <dbReference type="EMBL" id="CRH05403.1"/>
    </source>
</evidence>
<accession>A0A1S7LG49</accession>
<organism evidence="1">
    <name type="scientific">Magnetococcus massalia (strain MO-1)</name>
    <dbReference type="NCBI Taxonomy" id="451514"/>
    <lineage>
        <taxon>Bacteria</taxon>
        <taxon>Pseudomonadati</taxon>
        <taxon>Pseudomonadota</taxon>
        <taxon>Magnetococcia</taxon>
        <taxon>Magnetococcales</taxon>
        <taxon>Magnetococcaceae</taxon>
        <taxon>Magnetococcus</taxon>
    </lineage>
</organism>
<dbReference type="EMBL" id="LO017727">
    <property type="protein sequence ID" value="CRH05403.1"/>
    <property type="molecule type" value="Genomic_DNA"/>
</dbReference>
<name>A0A1S7LG49_MAGMO</name>
<proteinExistence type="predicted"/>
<gene>
    <name evidence="1" type="ORF">MAGMO_1210</name>
</gene>
<sequence>MPGEPTTCCTAAEALPEISDPLRQALLRLRHKTCVPSFLWQRLRGAAHDGQTLPLPLRAQVIRRMHPYLEILKQEALISEIIITPHPEKRSLQIIQIMGVSPRFQQLASRLFPS</sequence>
<protein>
    <submittedName>
        <fullName evidence="1">Uncharacterized protein</fullName>
    </submittedName>
</protein>
<reference evidence="1" key="1">
    <citation type="submission" date="2015-04" db="EMBL/GenBank/DDBJ databases">
        <authorList>
            <person name="Syromyatnikov M.Y."/>
            <person name="Popov V.N."/>
        </authorList>
    </citation>
    <scope>NUCLEOTIDE SEQUENCE</scope>
    <source>
        <strain evidence="1">MO-1</strain>
    </source>
</reference>
<dbReference type="AlphaFoldDB" id="A0A1S7LG49"/>